<comment type="caution">
    <text evidence="7">The sequence shown here is derived from an EMBL/GenBank/DDBJ whole genome shotgun (WGS) entry which is preliminary data.</text>
</comment>
<evidence type="ECO:0000256" key="4">
    <source>
        <dbReference type="PROSITE-ProRule" id="PRU00510"/>
    </source>
</evidence>
<feature type="zinc finger region" description="dksA C4-type" evidence="4">
    <location>
        <begin position="70"/>
        <end position="94"/>
    </location>
</feature>
<reference evidence="7" key="1">
    <citation type="submission" date="2020-12" db="EMBL/GenBank/DDBJ databases">
        <title>The genome sequence of Inhella sp. 1Y17.</title>
        <authorList>
            <person name="Liu Y."/>
        </authorList>
    </citation>
    <scope>NUCLEOTIDE SEQUENCE</scope>
    <source>
        <strain evidence="7">1Y17</strain>
    </source>
</reference>
<evidence type="ECO:0000313" key="7">
    <source>
        <dbReference type="EMBL" id="MBH9578367.1"/>
    </source>
</evidence>
<evidence type="ECO:0000313" key="8">
    <source>
        <dbReference type="Proteomes" id="UP000613266"/>
    </source>
</evidence>
<dbReference type="PANTHER" id="PTHR33823:SF4">
    <property type="entry name" value="GENERAL STRESS PROTEIN 16O"/>
    <property type="match status" value="1"/>
</dbReference>
<dbReference type="GO" id="GO:0008270">
    <property type="term" value="F:zinc ion binding"/>
    <property type="evidence" value="ECO:0007669"/>
    <property type="project" value="UniProtKB-KW"/>
</dbReference>
<keyword evidence="3" id="KW-0862">Zinc</keyword>
<protein>
    <submittedName>
        <fullName evidence="7">TraR/DksA family transcriptional regulator</fullName>
    </submittedName>
</protein>
<organism evidence="7 8">
    <name type="scientific">Inhella proteolytica</name>
    <dbReference type="NCBI Taxonomy" id="2795029"/>
    <lineage>
        <taxon>Bacteria</taxon>
        <taxon>Pseudomonadati</taxon>
        <taxon>Pseudomonadota</taxon>
        <taxon>Betaproteobacteria</taxon>
        <taxon>Burkholderiales</taxon>
        <taxon>Sphaerotilaceae</taxon>
        <taxon>Inhella</taxon>
    </lineage>
</organism>
<gene>
    <name evidence="7" type="ORF">I7X39_15860</name>
</gene>
<keyword evidence="2" id="KW-0863">Zinc-finger</keyword>
<feature type="region of interest" description="Disordered" evidence="5">
    <location>
        <begin position="1"/>
        <end position="39"/>
    </location>
</feature>
<dbReference type="PROSITE" id="PS51128">
    <property type="entry name" value="ZF_DKSA_2"/>
    <property type="match status" value="1"/>
</dbReference>
<proteinExistence type="predicted"/>
<dbReference type="Pfam" id="PF01258">
    <property type="entry name" value="zf-dskA_traR"/>
    <property type="match status" value="1"/>
</dbReference>
<evidence type="ECO:0000259" key="6">
    <source>
        <dbReference type="Pfam" id="PF01258"/>
    </source>
</evidence>
<keyword evidence="8" id="KW-1185">Reference proteome</keyword>
<name>A0A931J7S7_9BURK</name>
<accession>A0A931J7S7</accession>
<feature type="compositionally biased region" description="Basic and acidic residues" evidence="5">
    <location>
        <begin position="1"/>
        <end position="10"/>
    </location>
</feature>
<dbReference type="Proteomes" id="UP000613266">
    <property type="component" value="Unassembled WGS sequence"/>
</dbReference>
<evidence type="ECO:0000256" key="1">
    <source>
        <dbReference type="ARBA" id="ARBA00022723"/>
    </source>
</evidence>
<feature type="domain" description="Zinc finger DksA/TraR C4-type" evidence="6">
    <location>
        <begin position="65"/>
        <end position="99"/>
    </location>
</feature>
<sequence>MHRELQRRAPPDAGGRVQQAAELLSDDPDAPREHEGDREVALERADRLMVEERELGEALLRLRAGSYGECVDCGAGIPFDRLKAQPAALRCVACQQRSEAV</sequence>
<dbReference type="InterPro" id="IPR000962">
    <property type="entry name" value="Znf_DskA_TraR"/>
</dbReference>
<dbReference type="SUPFAM" id="SSF57716">
    <property type="entry name" value="Glucocorticoid receptor-like (DNA-binding domain)"/>
    <property type="match status" value="1"/>
</dbReference>
<dbReference type="PANTHER" id="PTHR33823">
    <property type="entry name" value="RNA POLYMERASE-BINDING TRANSCRIPTION FACTOR DKSA-RELATED"/>
    <property type="match status" value="1"/>
</dbReference>
<evidence type="ECO:0000256" key="2">
    <source>
        <dbReference type="ARBA" id="ARBA00022771"/>
    </source>
</evidence>
<dbReference type="EMBL" id="JAEDAK010000011">
    <property type="protein sequence ID" value="MBH9578367.1"/>
    <property type="molecule type" value="Genomic_DNA"/>
</dbReference>
<keyword evidence="1" id="KW-0479">Metal-binding</keyword>
<dbReference type="Gene3D" id="1.20.120.910">
    <property type="entry name" value="DksA, coiled-coil domain"/>
    <property type="match status" value="1"/>
</dbReference>
<dbReference type="AlphaFoldDB" id="A0A931J7S7"/>
<evidence type="ECO:0000256" key="3">
    <source>
        <dbReference type="ARBA" id="ARBA00022833"/>
    </source>
</evidence>
<feature type="compositionally biased region" description="Basic and acidic residues" evidence="5">
    <location>
        <begin position="29"/>
        <end position="39"/>
    </location>
</feature>
<evidence type="ECO:0000256" key="5">
    <source>
        <dbReference type="SAM" id="MobiDB-lite"/>
    </source>
</evidence>